<name>A0A1H0W2G4_9CLOT</name>
<reference evidence="1 2" key="1">
    <citation type="submission" date="2016-10" db="EMBL/GenBank/DDBJ databases">
        <authorList>
            <person name="de Groot N.N."/>
        </authorList>
    </citation>
    <scope>NUCLEOTIDE SEQUENCE [LARGE SCALE GENOMIC DNA]</scope>
    <source>
        <strain evidence="1 2">DSM 12272</strain>
    </source>
</reference>
<accession>A0A1H0W2G4</accession>
<dbReference type="RefSeq" id="WP_089973664.1">
    <property type="nucleotide sequence ID" value="NZ_FNJM01000028.1"/>
</dbReference>
<keyword evidence="2" id="KW-1185">Reference proteome</keyword>
<dbReference type="STRING" id="94869.SAMN04488529_1288"/>
<evidence type="ECO:0000313" key="1">
    <source>
        <dbReference type="EMBL" id="SDP84902.1"/>
    </source>
</evidence>
<gene>
    <name evidence="1" type="ORF">SAMN04488529_1288</name>
</gene>
<organism evidence="1 2">
    <name type="scientific">Clostridium gasigenes</name>
    <dbReference type="NCBI Taxonomy" id="94869"/>
    <lineage>
        <taxon>Bacteria</taxon>
        <taxon>Bacillati</taxon>
        <taxon>Bacillota</taxon>
        <taxon>Clostridia</taxon>
        <taxon>Eubacteriales</taxon>
        <taxon>Clostridiaceae</taxon>
        <taxon>Clostridium</taxon>
    </lineage>
</organism>
<proteinExistence type="predicted"/>
<dbReference type="AlphaFoldDB" id="A0A1H0W2G4"/>
<dbReference type="Proteomes" id="UP000198597">
    <property type="component" value="Unassembled WGS sequence"/>
</dbReference>
<dbReference type="OrthoDB" id="2974776at2"/>
<dbReference type="EMBL" id="FNJM01000028">
    <property type="protein sequence ID" value="SDP84902.1"/>
    <property type="molecule type" value="Genomic_DNA"/>
</dbReference>
<sequence>MKKLNEIKEIVVQTIKLSDEFHRFLGNNELKEKDDIKIRYSQEDLKERRKLSGYLESFDDDTVRAVQAIMYIGRDEIYSNKTYSDETEVWAKIEEKKKTLGFETKEIEVDQMVSKSPLGDYLRLGLKLLGL</sequence>
<evidence type="ECO:0008006" key="3">
    <source>
        <dbReference type="Google" id="ProtNLM"/>
    </source>
</evidence>
<evidence type="ECO:0000313" key="2">
    <source>
        <dbReference type="Proteomes" id="UP000198597"/>
    </source>
</evidence>
<protein>
    <recommendedName>
        <fullName evidence="3">DUF3775 domain-containing protein</fullName>
    </recommendedName>
</protein>